<dbReference type="EMBL" id="KQ085889">
    <property type="protein sequence ID" value="KLO19098.1"/>
    <property type="molecule type" value="Genomic_DNA"/>
</dbReference>
<evidence type="ECO:0000256" key="1">
    <source>
        <dbReference type="ARBA" id="ARBA00022448"/>
    </source>
</evidence>
<keyword evidence="5" id="KW-1185">Reference proteome</keyword>
<evidence type="ECO:0000256" key="3">
    <source>
        <dbReference type="SAM" id="MobiDB-lite"/>
    </source>
</evidence>
<dbReference type="GO" id="GO:0005524">
    <property type="term" value="F:ATP binding"/>
    <property type="evidence" value="ECO:0007669"/>
    <property type="project" value="InterPro"/>
</dbReference>
<sequence>MDLLERVEAQASHRRLRRCSQPQTFCQNSRLRSKLQRQPDLRIPIEECLEPWRLTSQIPIKDGPFFVLALQAHQRALPPTTTISSRALSPSPLLPSMPTDGRRPLIGGRTVFSLRVRLNGAPNHQRERSESFFFRGRKLSALARSVDHFPPSVNPAVSGSRVESWGFGRSFSPSEPGC</sequence>
<protein>
    <submittedName>
        <fullName evidence="4">Uncharacterized protein</fullName>
    </submittedName>
</protein>
<gene>
    <name evidence="4" type="ORF">SCHPADRAFT_90343</name>
</gene>
<dbReference type="InParanoid" id="A0A0H2SBJ9"/>
<proteinExistence type="predicted"/>
<name>A0A0H2SBJ9_9AGAM</name>
<keyword evidence="2" id="KW-0406">Ion transport</keyword>
<dbReference type="Proteomes" id="UP000053477">
    <property type="component" value="Unassembled WGS sequence"/>
</dbReference>
<accession>A0A0H2SBJ9</accession>
<evidence type="ECO:0000313" key="4">
    <source>
        <dbReference type="EMBL" id="KLO19098.1"/>
    </source>
</evidence>
<organism evidence="4 5">
    <name type="scientific">Schizopora paradoxa</name>
    <dbReference type="NCBI Taxonomy" id="27342"/>
    <lineage>
        <taxon>Eukaryota</taxon>
        <taxon>Fungi</taxon>
        <taxon>Dikarya</taxon>
        <taxon>Basidiomycota</taxon>
        <taxon>Agaricomycotina</taxon>
        <taxon>Agaricomycetes</taxon>
        <taxon>Hymenochaetales</taxon>
        <taxon>Schizoporaceae</taxon>
        <taxon>Schizopora</taxon>
    </lineage>
</organism>
<reference evidence="4 5" key="1">
    <citation type="submission" date="2015-04" db="EMBL/GenBank/DDBJ databases">
        <title>Complete genome sequence of Schizopora paradoxa KUC8140, a cosmopolitan wood degrader in East Asia.</title>
        <authorList>
            <consortium name="DOE Joint Genome Institute"/>
            <person name="Min B."/>
            <person name="Park H."/>
            <person name="Jang Y."/>
            <person name="Kim J.-J."/>
            <person name="Kim K.H."/>
            <person name="Pangilinan J."/>
            <person name="Lipzen A."/>
            <person name="Riley R."/>
            <person name="Grigoriev I.V."/>
            <person name="Spatafora J.W."/>
            <person name="Choi I.-G."/>
        </authorList>
    </citation>
    <scope>NUCLEOTIDE SEQUENCE [LARGE SCALE GENOMIC DNA]</scope>
    <source>
        <strain evidence="4 5">KUC8140</strain>
    </source>
</reference>
<dbReference type="AlphaFoldDB" id="A0A0H2SBJ9"/>
<evidence type="ECO:0000256" key="2">
    <source>
        <dbReference type="ARBA" id="ARBA00023065"/>
    </source>
</evidence>
<evidence type="ECO:0000313" key="5">
    <source>
        <dbReference type="Proteomes" id="UP000053477"/>
    </source>
</evidence>
<dbReference type="PROSITE" id="PS00152">
    <property type="entry name" value="ATPASE_ALPHA_BETA"/>
    <property type="match status" value="1"/>
</dbReference>
<keyword evidence="1" id="KW-0813">Transport</keyword>
<feature type="region of interest" description="Disordered" evidence="3">
    <location>
        <begin position="82"/>
        <end position="102"/>
    </location>
</feature>
<dbReference type="InterPro" id="IPR020003">
    <property type="entry name" value="ATPase_a/bsu_AS"/>
</dbReference>